<evidence type="ECO:0000313" key="2">
    <source>
        <dbReference type="Proteomes" id="UP000053144"/>
    </source>
</evidence>
<dbReference type="AlphaFoldDB" id="A0A0L9U542"/>
<dbReference type="Gramene" id="KOM37509">
    <property type="protein sequence ID" value="KOM37509"/>
    <property type="gene ID" value="LR48_Vigan03g089100"/>
</dbReference>
<dbReference type="STRING" id="3914.A0A0L9U542"/>
<proteinExistence type="predicted"/>
<dbReference type="EMBL" id="CM003373">
    <property type="protein sequence ID" value="KOM37509.1"/>
    <property type="molecule type" value="Genomic_DNA"/>
</dbReference>
<dbReference type="Proteomes" id="UP000053144">
    <property type="component" value="Chromosome 3"/>
</dbReference>
<name>A0A0L9U542_PHAAN</name>
<protein>
    <submittedName>
        <fullName evidence="1">Uncharacterized protein</fullName>
    </submittedName>
</protein>
<reference evidence="2" key="1">
    <citation type="journal article" date="2015" name="Proc. Natl. Acad. Sci. U.S.A.">
        <title>Genome sequencing of adzuki bean (Vigna angularis) provides insight into high starch and low fat accumulation and domestication.</title>
        <authorList>
            <person name="Yang K."/>
            <person name="Tian Z."/>
            <person name="Chen C."/>
            <person name="Luo L."/>
            <person name="Zhao B."/>
            <person name="Wang Z."/>
            <person name="Yu L."/>
            <person name="Li Y."/>
            <person name="Sun Y."/>
            <person name="Li W."/>
            <person name="Chen Y."/>
            <person name="Li Y."/>
            <person name="Zhang Y."/>
            <person name="Ai D."/>
            <person name="Zhao J."/>
            <person name="Shang C."/>
            <person name="Ma Y."/>
            <person name="Wu B."/>
            <person name="Wang M."/>
            <person name="Gao L."/>
            <person name="Sun D."/>
            <person name="Zhang P."/>
            <person name="Guo F."/>
            <person name="Wang W."/>
            <person name="Li Y."/>
            <person name="Wang J."/>
            <person name="Varshney R.K."/>
            <person name="Wang J."/>
            <person name="Ling H.Q."/>
            <person name="Wan P."/>
        </authorList>
    </citation>
    <scope>NUCLEOTIDE SEQUENCE</scope>
    <source>
        <strain evidence="2">cv. Jingnong 6</strain>
    </source>
</reference>
<gene>
    <name evidence="1" type="ORF">LR48_Vigan03g089100</name>
</gene>
<accession>A0A0L9U542</accession>
<sequence length="75" mass="8331">MAATEMVESEIYKSEDLTEGFDSCDDEMASVDEDLVIEDDGYLSPCLEGKKAIDVRLAEIAEIQSYTFEKTGNEP</sequence>
<evidence type="ECO:0000313" key="1">
    <source>
        <dbReference type="EMBL" id="KOM37509.1"/>
    </source>
</evidence>
<organism evidence="1 2">
    <name type="scientific">Phaseolus angularis</name>
    <name type="common">Azuki bean</name>
    <name type="synonym">Vigna angularis</name>
    <dbReference type="NCBI Taxonomy" id="3914"/>
    <lineage>
        <taxon>Eukaryota</taxon>
        <taxon>Viridiplantae</taxon>
        <taxon>Streptophyta</taxon>
        <taxon>Embryophyta</taxon>
        <taxon>Tracheophyta</taxon>
        <taxon>Spermatophyta</taxon>
        <taxon>Magnoliopsida</taxon>
        <taxon>eudicotyledons</taxon>
        <taxon>Gunneridae</taxon>
        <taxon>Pentapetalae</taxon>
        <taxon>rosids</taxon>
        <taxon>fabids</taxon>
        <taxon>Fabales</taxon>
        <taxon>Fabaceae</taxon>
        <taxon>Papilionoideae</taxon>
        <taxon>50 kb inversion clade</taxon>
        <taxon>NPAAA clade</taxon>
        <taxon>indigoferoid/millettioid clade</taxon>
        <taxon>Phaseoleae</taxon>
        <taxon>Vigna</taxon>
    </lineage>
</organism>